<dbReference type="AlphaFoldDB" id="A0A0K8TKS1"/>
<evidence type="ECO:0000313" key="2">
    <source>
        <dbReference type="EMBL" id="JAI14972.1"/>
    </source>
</evidence>
<feature type="domain" description="Transcription factor TFIIIC triple barrel" evidence="1">
    <location>
        <begin position="1"/>
        <end position="97"/>
    </location>
</feature>
<accession>A0A0K8TKS1</accession>
<proteinExistence type="evidence at transcript level"/>
<dbReference type="GO" id="GO:0000127">
    <property type="term" value="C:transcription factor TFIIIC complex"/>
    <property type="evidence" value="ECO:0007669"/>
    <property type="project" value="TreeGrafter"/>
</dbReference>
<sequence>EEEAVVYVDFDDLIPVEELSDPKVQIKIIGIDEQQPIMQVNKKIFKGTFDFAVGTKLFFQKDPDPPESDPVFDLQSQQPYKYLCKTNKVLQMRRMFVDPVDENEPQADANDEEDLFKLRVKMSYPEALNMFLPPGRAPPRQIQPTETCVLRNYVIRPHLGDFEEKRTEAEEDEIQDELNVICGEEVNKIERGENNTSNL</sequence>
<dbReference type="InterPro" id="IPR042771">
    <property type="entry name" value="GTF3C6-like"/>
</dbReference>
<feature type="non-terminal residue" evidence="2">
    <location>
        <position position="1"/>
    </location>
</feature>
<dbReference type="Gene3D" id="2.60.40.4370">
    <property type="match status" value="1"/>
</dbReference>
<organism evidence="2">
    <name type="scientific">Tabanus bromius</name>
    <name type="common">Band-eyed brown horse fly</name>
    <dbReference type="NCBI Taxonomy" id="304241"/>
    <lineage>
        <taxon>Eukaryota</taxon>
        <taxon>Metazoa</taxon>
        <taxon>Ecdysozoa</taxon>
        <taxon>Arthropoda</taxon>
        <taxon>Hexapoda</taxon>
        <taxon>Insecta</taxon>
        <taxon>Pterygota</taxon>
        <taxon>Neoptera</taxon>
        <taxon>Endopterygota</taxon>
        <taxon>Diptera</taxon>
        <taxon>Brachycera</taxon>
        <taxon>Tabanomorpha</taxon>
        <taxon>Tabanoidea</taxon>
        <taxon>Tabanidae</taxon>
        <taxon>Tabanus</taxon>
    </lineage>
</organism>
<name>A0A0K8TKS1_TABBR</name>
<dbReference type="PANTHER" id="PTHR21860:SF2">
    <property type="entry name" value="GENERAL TRANSCRIPTION FACTOR 3C POLYPEPTIDE 6"/>
    <property type="match status" value="1"/>
</dbReference>
<protein>
    <submittedName>
        <fullName evidence="2">Proteinral transcription factor 3c polypeptide 6</fullName>
    </submittedName>
</protein>
<dbReference type="Pfam" id="PF10419">
    <property type="entry name" value="TFIIIC_sub6"/>
    <property type="match status" value="1"/>
</dbReference>
<feature type="non-terminal residue" evidence="2">
    <location>
        <position position="199"/>
    </location>
</feature>
<evidence type="ECO:0000259" key="1">
    <source>
        <dbReference type="Pfam" id="PF10419"/>
    </source>
</evidence>
<dbReference type="PANTHER" id="PTHR21860">
    <property type="entry name" value="TRANSCRIPTION INITIATION FACTOR IIIC TFIIIC , POLYPEPTIDE 6-RELATED"/>
    <property type="match status" value="1"/>
</dbReference>
<dbReference type="InterPro" id="IPR019481">
    <property type="entry name" value="TFIIIC_triple_barrel"/>
</dbReference>
<reference evidence="2" key="1">
    <citation type="journal article" date="2015" name="Insect Biochem. Mol. Biol.">
        <title>An insight into the sialome of the horse fly, Tabanus bromius.</title>
        <authorList>
            <person name="Ribeiro J.M."/>
            <person name="Kazimirova M."/>
            <person name="Takac P."/>
            <person name="Andersen J.F."/>
            <person name="Francischetti I.M."/>
        </authorList>
    </citation>
    <scope>NUCLEOTIDE SEQUENCE</scope>
</reference>
<dbReference type="GO" id="GO:0006383">
    <property type="term" value="P:transcription by RNA polymerase III"/>
    <property type="evidence" value="ECO:0007669"/>
    <property type="project" value="InterPro"/>
</dbReference>
<dbReference type="EMBL" id="GDAI01002631">
    <property type="protein sequence ID" value="JAI14972.1"/>
    <property type="molecule type" value="mRNA"/>
</dbReference>